<dbReference type="AlphaFoldDB" id="A0A4V3ANK7"/>
<comment type="caution">
    <text evidence="7">The sequence shown here is derived from an EMBL/GenBank/DDBJ whole genome shotgun (WGS) entry which is preliminary data.</text>
</comment>
<dbReference type="GO" id="GO:0016020">
    <property type="term" value="C:membrane"/>
    <property type="evidence" value="ECO:0007669"/>
    <property type="project" value="UniProtKB-SubCell"/>
</dbReference>
<evidence type="ECO:0000256" key="3">
    <source>
        <dbReference type="ARBA" id="ARBA00022989"/>
    </source>
</evidence>
<keyword evidence="2 5" id="KW-0812">Transmembrane</keyword>
<keyword evidence="4 5" id="KW-0472">Membrane</keyword>
<gene>
    <name evidence="7" type="ORF">E2F50_19035</name>
</gene>
<dbReference type="Pfam" id="PF04932">
    <property type="entry name" value="Wzy_C"/>
    <property type="match status" value="1"/>
</dbReference>
<dbReference type="InterPro" id="IPR051533">
    <property type="entry name" value="WaaL-like"/>
</dbReference>
<organism evidence="7 8">
    <name type="scientific">Rhizobium deserti</name>
    <dbReference type="NCBI Taxonomy" id="2547961"/>
    <lineage>
        <taxon>Bacteria</taxon>
        <taxon>Pseudomonadati</taxon>
        <taxon>Pseudomonadota</taxon>
        <taxon>Alphaproteobacteria</taxon>
        <taxon>Hyphomicrobiales</taxon>
        <taxon>Rhizobiaceae</taxon>
        <taxon>Rhizobium/Agrobacterium group</taxon>
        <taxon>Rhizobium</taxon>
    </lineage>
</organism>
<feature type="transmembrane region" description="Helical" evidence="5">
    <location>
        <begin position="103"/>
        <end position="122"/>
    </location>
</feature>
<evidence type="ECO:0000313" key="7">
    <source>
        <dbReference type="EMBL" id="TDK31765.1"/>
    </source>
</evidence>
<feature type="transmembrane region" description="Helical" evidence="5">
    <location>
        <begin position="366"/>
        <end position="385"/>
    </location>
</feature>
<dbReference type="RefSeq" id="WP_133317767.1">
    <property type="nucleotide sequence ID" value="NZ_SMTL01000006.1"/>
</dbReference>
<evidence type="ECO:0000256" key="2">
    <source>
        <dbReference type="ARBA" id="ARBA00022692"/>
    </source>
</evidence>
<protein>
    <submittedName>
        <fullName evidence="7">O-antigen ligase family protein</fullName>
    </submittedName>
</protein>
<feature type="transmembrane region" description="Helical" evidence="5">
    <location>
        <begin position="251"/>
        <end position="269"/>
    </location>
</feature>
<feature type="transmembrane region" description="Helical" evidence="5">
    <location>
        <begin position="405"/>
        <end position="427"/>
    </location>
</feature>
<feature type="transmembrane region" description="Helical" evidence="5">
    <location>
        <begin position="433"/>
        <end position="452"/>
    </location>
</feature>
<dbReference type="OrthoDB" id="4391260at2"/>
<name>A0A4V3ANK7_9HYPH</name>
<dbReference type="PANTHER" id="PTHR37422:SF21">
    <property type="entry name" value="EXOQ-LIKE PROTEIN"/>
    <property type="match status" value="1"/>
</dbReference>
<reference evidence="7 8" key="1">
    <citation type="submission" date="2019-03" db="EMBL/GenBank/DDBJ databases">
        <title>Rhizobium sp. nov., an bacterium isolated from biocrust in Mu Us Desert.</title>
        <authorList>
            <person name="Lixiong L."/>
        </authorList>
    </citation>
    <scope>NUCLEOTIDE SEQUENCE [LARGE SCALE GENOMIC DNA]</scope>
    <source>
        <strain evidence="7 8">SPY-1</strain>
    </source>
</reference>
<dbReference type="EMBL" id="SMTL01000006">
    <property type="protein sequence ID" value="TDK31765.1"/>
    <property type="molecule type" value="Genomic_DNA"/>
</dbReference>
<proteinExistence type="predicted"/>
<evidence type="ECO:0000256" key="5">
    <source>
        <dbReference type="SAM" id="Phobius"/>
    </source>
</evidence>
<feature type="transmembrane region" description="Helical" evidence="5">
    <location>
        <begin position="156"/>
        <end position="178"/>
    </location>
</feature>
<keyword evidence="3 5" id="KW-1133">Transmembrane helix</keyword>
<evidence type="ECO:0000259" key="6">
    <source>
        <dbReference type="Pfam" id="PF04932"/>
    </source>
</evidence>
<comment type="subcellular location">
    <subcellularLocation>
        <location evidence="1">Membrane</location>
        <topology evidence="1">Multi-pass membrane protein</topology>
    </subcellularLocation>
</comment>
<evidence type="ECO:0000256" key="1">
    <source>
        <dbReference type="ARBA" id="ARBA00004141"/>
    </source>
</evidence>
<keyword evidence="7" id="KW-0436">Ligase</keyword>
<dbReference type="InterPro" id="IPR007016">
    <property type="entry name" value="O-antigen_ligase-rel_domated"/>
</dbReference>
<keyword evidence="8" id="KW-1185">Reference proteome</keyword>
<dbReference type="PANTHER" id="PTHR37422">
    <property type="entry name" value="TEICHURONIC ACID BIOSYNTHESIS PROTEIN TUAE"/>
    <property type="match status" value="1"/>
</dbReference>
<feature type="transmembrane region" description="Helical" evidence="5">
    <location>
        <begin position="275"/>
        <end position="301"/>
    </location>
</feature>
<sequence>MEDQNLALRKERAVPERVFRPYRPVLESMARVDAMSLLGWLLFIVATLAFWTQLQPFRSLQDFSAVQDAIQSNDLRKYTTLMISALVVAFLCADGKKGHVIDLAKVPVILAVLGWSALTSLVSANPSLALNRLVLAAITVQVGYAVPLLFRDITSFTQALGLCATVVITASYLGVLFVPDLSMHTIRDVTEQTLAGNWRGIFGHKNDLSAMAALFIFLGVLLSRTTSPLWGIAMVASSVGLLIMSEGKTSILITVPSLFGGMLLVWLRSRALSAILAYGLIILMVFFTLGGVLAPSLAGFFKSVLPDPTFTGRTDAWEIAIEAISRAPIFGYGYMIFWDLGMAYGVTSASSLPTTFSHAHNGFLDVFLSGGLLGLVLVIIWTVVLPFRQMRKIKAQMNSRAERAFLVFLTNIWLFGLMNASLEAILFNRSNPIWYTFLVAIGCLHAWSKAIGERHE</sequence>
<feature type="domain" description="O-antigen ligase-related" evidence="6">
    <location>
        <begin position="235"/>
        <end position="379"/>
    </location>
</feature>
<dbReference type="GO" id="GO:0016874">
    <property type="term" value="F:ligase activity"/>
    <property type="evidence" value="ECO:0007669"/>
    <property type="project" value="UniProtKB-KW"/>
</dbReference>
<feature type="transmembrane region" description="Helical" evidence="5">
    <location>
        <begin position="34"/>
        <end position="54"/>
    </location>
</feature>
<evidence type="ECO:0000256" key="4">
    <source>
        <dbReference type="ARBA" id="ARBA00023136"/>
    </source>
</evidence>
<accession>A0A4V3ANK7</accession>
<evidence type="ECO:0000313" key="8">
    <source>
        <dbReference type="Proteomes" id="UP000295238"/>
    </source>
</evidence>
<feature type="transmembrane region" description="Helical" evidence="5">
    <location>
        <begin position="129"/>
        <end position="150"/>
    </location>
</feature>
<dbReference type="Proteomes" id="UP000295238">
    <property type="component" value="Unassembled WGS sequence"/>
</dbReference>